<feature type="domain" description="GSCFA" evidence="2">
    <location>
        <begin position="42"/>
        <end position="313"/>
    </location>
</feature>
<comment type="caution">
    <text evidence="3">The sequence shown here is derived from an EMBL/GenBank/DDBJ whole genome shotgun (WGS) entry which is preliminary data.</text>
</comment>
<feature type="region of interest" description="Disordered" evidence="1">
    <location>
        <begin position="320"/>
        <end position="341"/>
    </location>
</feature>
<evidence type="ECO:0000259" key="2">
    <source>
        <dbReference type="Pfam" id="PF08885"/>
    </source>
</evidence>
<dbReference type="Pfam" id="PF08885">
    <property type="entry name" value="GSCFA"/>
    <property type="match status" value="1"/>
</dbReference>
<proteinExistence type="predicted"/>
<evidence type="ECO:0000313" key="4">
    <source>
        <dbReference type="Proteomes" id="UP000564378"/>
    </source>
</evidence>
<keyword evidence="4" id="KW-1185">Reference proteome</keyword>
<dbReference type="EMBL" id="JACJVJ010000001">
    <property type="protein sequence ID" value="MBC2776315.1"/>
    <property type="molecule type" value="Genomic_DNA"/>
</dbReference>
<dbReference type="InterPro" id="IPR014982">
    <property type="entry name" value="GSCFA"/>
</dbReference>
<sequence length="357" mass="39798">MDSPYENLEERAFWRTGVAAQHPLTIRNLYRKKFDIAPDMPVVTAGSCFAQHIARFMRARGFTVIDKEPPPGAMTPDTAARFGYGLFSARYGNIYTTRQLLQIAREAFGELAIDDPEALIWQREGRYFDAMRPGVEPEGLESAEELFAHRAQHLDAVREAFREARLFVFTFGLTEYWEDTRFGLAYPTAPGTIAGRYNADHHHFRNAEAGEVLDEFLAFKQLIEAHNPDIKFLLTVSPVPLTATASDAHVLAATTYSKSVLRAVAGTLEQRFDNVDYFPSYEMVASPFARGMFYEPNLRAVNPGGVAAVMRLFFAEHPGSGPAEGEDATGRTDALDPADDEDDAVCEEILLDAFAPR</sequence>
<dbReference type="RefSeq" id="WP_185799607.1">
    <property type="nucleotide sequence ID" value="NZ_JACJVJ010000001.1"/>
</dbReference>
<protein>
    <submittedName>
        <fullName evidence="3">GSCFA domain-containing protein</fullName>
    </submittedName>
</protein>
<evidence type="ECO:0000313" key="3">
    <source>
        <dbReference type="EMBL" id="MBC2776315.1"/>
    </source>
</evidence>
<dbReference type="Proteomes" id="UP000564378">
    <property type="component" value="Unassembled WGS sequence"/>
</dbReference>
<name>A0A842HTQ4_9SPHN</name>
<accession>A0A842HTQ4</accession>
<evidence type="ECO:0000256" key="1">
    <source>
        <dbReference type="SAM" id="MobiDB-lite"/>
    </source>
</evidence>
<dbReference type="AlphaFoldDB" id="A0A842HTQ4"/>
<reference evidence="3 4" key="1">
    <citation type="submission" date="2020-08" db="EMBL/GenBank/DDBJ databases">
        <title>Draft genome sequence of Parasphingopyxis sp. GrpM-11.</title>
        <authorList>
            <person name="Oh J."/>
            <person name="Roh D.-H."/>
        </authorList>
    </citation>
    <scope>NUCLEOTIDE SEQUENCE [LARGE SCALE GENOMIC DNA]</scope>
    <source>
        <strain evidence="3 4">GrpM-11</strain>
    </source>
</reference>
<organism evidence="3 4">
    <name type="scientific">Parasphingopyxis marina</name>
    <dbReference type="NCBI Taxonomy" id="2761622"/>
    <lineage>
        <taxon>Bacteria</taxon>
        <taxon>Pseudomonadati</taxon>
        <taxon>Pseudomonadota</taxon>
        <taxon>Alphaproteobacteria</taxon>
        <taxon>Sphingomonadales</taxon>
        <taxon>Sphingomonadaceae</taxon>
        <taxon>Parasphingopyxis</taxon>
    </lineage>
</organism>
<gene>
    <name evidence="3" type="ORF">H6P80_01650</name>
</gene>